<dbReference type="AlphaFoldDB" id="A0A645CNF9"/>
<name>A0A645CNF9_9ZZZZ</name>
<comment type="caution">
    <text evidence="1">The sequence shown here is derived from an EMBL/GenBank/DDBJ whole genome shotgun (WGS) entry which is preliminary data.</text>
</comment>
<evidence type="ECO:0000313" key="1">
    <source>
        <dbReference type="EMBL" id="MPM78414.1"/>
    </source>
</evidence>
<accession>A0A645CNF9</accession>
<reference evidence="1" key="1">
    <citation type="submission" date="2019-08" db="EMBL/GenBank/DDBJ databases">
        <authorList>
            <person name="Kucharzyk K."/>
            <person name="Murdoch R.W."/>
            <person name="Higgins S."/>
            <person name="Loffler F."/>
        </authorList>
    </citation>
    <scope>NUCLEOTIDE SEQUENCE</scope>
</reference>
<sequence length="81" mass="9336">MIFHMKRKFKFGNNYLVLYDCGAAVLHYGDSSPVKCDYYERGDLITIRLEGDTMQMIVEEGGISSVMGDRWEEVYPFEVAV</sequence>
<gene>
    <name evidence="1" type="ORF">SDC9_125425</name>
</gene>
<dbReference type="EMBL" id="VSSQ01028626">
    <property type="protein sequence ID" value="MPM78414.1"/>
    <property type="molecule type" value="Genomic_DNA"/>
</dbReference>
<organism evidence="1">
    <name type="scientific">bioreactor metagenome</name>
    <dbReference type="NCBI Taxonomy" id="1076179"/>
    <lineage>
        <taxon>unclassified sequences</taxon>
        <taxon>metagenomes</taxon>
        <taxon>ecological metagenomes</taxon>
    </lineage>
</organism>
<proteinExistence type="predicted"/>
<protein>
    <submittedName>
        <fullName evidence="1">Uncharacterized protein</fullName>
    </submittedName>
</protein>